<dbReference type="Proteomes" id="UP000198145">
    <property type="component" value="Unassembled WGS sequence"/>
</dbReference>
<dbReference type="PROSITE" id="PS51318">
    <property type="entry name" value="TAT"/>
    <property type="match status" value="1"/>
</dbReference>
<name>A0A246F9T9_PSENT</name>
<dbReference type="Pfam" id="PF02738">
    <property type="entry name" value="MoCoBD_1"/>
    <property type="match status" value="1"/>
</dbReference>
<protein>
    <submittedName>
        <fullName evidence="2">Aldehyde dehydrogenase</fullName>
    </submittedName>
</protein>
<dbReference type="InterPro" id="IPR046867">
    <property type="entry name" value="AldOxase/xan_DH_MoCoBD2"/>
</dbReference>
<dbReference type="InterPro" id="IPR008274">
    <property type="entry name" value="AldOxase/xan_DH_MoCoBD1"/>
</dbReference>
<feature type="domain" description="Aldehyde oxidase/xanthine dehydrogenase a/b hammerhead" evidence="1">
    <location>
        <begin position="201"/>
        <end position="290"/>
    </location>
</feature>
<dbReference type="EMBL" id="NJBA01000003">
    <property type="protein sequence ID" value="OWP51076.1"/>
    <property type="molecule type" value="Genomic_DNA"/>
</dbReference>
<dbReference type="PANTHER" id="PTHR47495:SF1">
    <property type="entry name" value="BLL3820 PROTEIN"/>
    <property type="match status" value="1"/>
</dbReference>
<accession>A0A246F9T9</accession>
<proteinExistence type="predicted"/>
<dbReference type="RefSeq" id="WP_088417259.1">
    <property type="nucleotide sequence ID" value="NZ_NJBA01000003.1"/>
</dbReference>
<dbReference type="InterPro" id="IPR006311">
    <property type="entry name" value="TAT_signal"/>
</dbReference>
<dbReference type="GO" id="GO:0016491">
    <property type="term" value="F:oxidoreductase activity"/>
    <property type="evidence" value="ECO:0007669"/>
    <property type="project" value="InterPro"/>
</dbReference>
<dbReference type="InterPro" id="IPR052516">
    <property type="entry name" value="N-heterocyclic_Hydroxylase"/>
</dbReference>
<dbReference type="AlphaFoldDB" id="A0A246F9T9"/>
<organism evidence="2 3">
    <name type="scientific">Pseudomonas nitroreducens</name>
    <dbReference type="NCBI Taxonomy" id="46680"/>
    <lineage>
        <taxon>Bacteria</taxon>
        <taxon>Pseudomonadati</taxon>
        <taxon>Pseudomonadota</taxon>
        <taxon>Gammaproteobacteria</taxon>
        <taxon>Pseudomonadales</taxon>
        <taxon>Pseudomonadaceae</taxon>
        <taxon>Pseudomonas</taxon>
    </lineage>
</organism>
<gene>
    <name evidence="2" type="ORF">CEG18_09390</name>
</gene>
<dbReference type="InterPro" id="IPR037165">
    <property type="entry name" value="AldOxase/xan_DH_Mopterin-bd_sf"/>
</dbReference>
<comment type="caution">
    <text evidence="2">The sequence shown here is derived from an EMBL/GenBank/DDBJ whole genome shotgun (WGS) entry which is preliminary data.</text>
</comment>
<evidence type="ECO:0000259" key="1">
    <source>
        <dbReference type="SMART" id="SM01008"/>
    </source>
</evidence>
<evidence type="ECO:0000313" key="2">
    <source>
        <dbReference type="EMBL" id="OWP51076.1"/>
    </source>
</evidence>
<dbReference type="PANTHER" id="PTHR47495">
    <property type="entry name" value="ALDEHYDE DEHYDROGENASE"/>
    <property type="match status" value="1"/>
</dbReference>
<dbReference type="SUPFAM" id="SSF56003">
    <property type="entry name" value="Molybdenum cofactor-binding domain"/>
    <property type="match status" value="2"/>
</dbReference>
<dbReference type="STRING" id="46680.GCA_000807755_00275"/>
<dbReference type="Gene3D" id="3.30.365.10">
    <property type="entry name" value="Aldehyde oxidase/xanthine dehydrogenase, molybdopterin binding domain"/>
    <property type="match status" value="4"/>
</dbReference>
<dbReference type="InterPro" id="IPR012368">
    <property type="entry name" value="OxRdtase_Mopterin-bd_su_IorB"/>
</dbReference>
<dbReference type="Gene3D" id="3.90.1170.50">
    <property type="entry name" value="Aldehyde oxidase/xanthine dehydrogenase, a/b hammerhead"/>
    <property type="match status" value="1"/>
</dbReference>
<evidence type="ECO:0000313" key="3">
    <source>
        <dbReference type="Proteomes" id="UP000198145"/>
    </source>
</evidence>
<dbReference type="SMART" id="SM01008">
    <property type="entry name" value="Ald_Xan_dh_C"/>
    <property type="match status" value="1"/>
</dbReference>
<reference evidence="2 3" key="1">
    <citation type="submission" date="2017-06" db="EMBL/GenBank/DDBJ databases">
        <title>Draft genome of Pseudomonas nitroreducens DF05.</title>
        <authorList>
            <person name="Iyer R."/>
        </authorList>
    </citation>
    <scope>NUCLEOTIDE SEQUENCE [LARGE SCALE GENOMIC DNA]</scope>
    <source>
        <strain evidence="2 3">DF05</strain>
    </source>
</reference>
<dbReference type="PIRSF" id="PIRSF036389">
    <property type="entry name" value="IOR_B"/>
    <property type="match status" value="1"/>
</dbReference>
<dbReference type="Pfam" id="PF20256">
    <property type="entry name" value="MoCoBD_2"/>
    <property type="match status" value="2"/>
</dbReference>
<dbReference type="eggNOG" id="COG1529">
    <property type="taxonomic scope" value="Bacteria"/>
</dbReference>
<sequence length="746" mass="81654">MNRFSRRDFLKAGGVLLVSVQLPRPLLAQPTPALPLPLDQVDSFIAIAGNGTITAACGHVDLGTGIRTALSQIVAEELNVDVKQVSLLLGDTRYTPDQGPTIASSSLQVSAIPLRRAAAEAREFLMQRAAQYLKTDIRQLGCEDGEIFVQRKPTRRIGYGELLRGERFELKIDASAPLKSHSDYRVVGHSVPRLDIPAKVTGELTYVHDMRLPGMLHGRVVRPPYTGADVNAPLGRSLVEVDEQSIAHLPGFVRLVVVGDFIGVVAEREEQAIRIARALKVRWKSWSDLPPLGLDDLEATLRAHPRQPRLLQDDAQMEAVLKQVERPLQRTYVWPYQQHASIGPSCALANFEDGVMKVWSGSQNPHDLRADLATLLGMPPEQVEVIRMEASGCYGRNCADDVAADAALLAMAVGRPVRVQLMREQEHGWEPKGSAQLIEVRGGLDKDGNVAAYDFATCYPSNNGINLALLLTSRVDMKPQVTQMGDRTAVPQYAYPHLRVVCNDAAPIVRASWMRGVSALPNVFAHECYIDELAQMAGADPIEFRLRYLHDERAAVLINALATSAHWQPRVSPNPQARQGNLLVGRGFAYARYFHSAFPGFGSAWAAWIVDVEVEPHTGAVRVTDVHVAQDCGQMVNPDGVRHQVHGNVIQATSRALMEYATFDRRGVTSLEWGGYPILGFPQVPRITALLLDRPGTPPLGAGESTSVPSAAAIANALHDATGVRFTRPPFTPERVRAALQEKQPS</sequence>
<dbReference type="InterPro" id="IPR000674">
    <property type="entry name" value="Ald_Oxase/Xan_DH_a/b"/>
</dbReference>